<evidence type="ECO:0008006" key="3">
    <source>
        <dbReference type="Google" id="ProtNLM"/>
    </source>
</evidence>
<sequence>MRFVALVSVCLLGLTACSEQQILTYQDRPAETVQECEAAYQAARQRGSGTYTDYSSGASVLGASIGRGLARGMIDSAYRSCLARVTNGQPVAPMRATAPVRATNYRERLNVETGVSATCPAGANVLHGGSRYCPR</sequence>
<keyword evidence="2" id="KW-1185">Reference proteome</keyword>
<accession>A0A1M5WWC7</accession>
<proteinExistence type="predicted"/>
<protein>
    <recommendedName>
        <fullName evidence="3">Lipoprotein</fullName>
    </recommendedName>
</protein>
<reference evidence="1 2" key="1">
    <citation type="submission" date="2016-11" db="EMBL/GenBank/DDBJ databases">
        <authorList>
            <person name="Jaros S."/>
            <person name="Januszkiewicz K."/>
            <person name="Wedrychowicz H."/>
        </authorList>
    </citation>
    <scope>NUCLEOTIDE SEQUENCE [LARGE SCALE GENOMIC DNA]</scope>
    <source>
        <strain evidence="1 2">DSM 29431</strain>
    </source>
</reference>
<dbReference type="Proteomes" id="UP000184221">
    <property type="component" value="Unassembled WGS sequence"/>
</dbReference>
<dbReference type="AlphaFoldDB" id="A0A1M5WWC7"/>
<name>A0A1M5WWC7_9RHOB</name>
<gene>
    <name evidence="1" type="ORF">SAMN05443551_3558</name>
</gene>
<evidence type="ECO:0000313" key="1">
    <source>
        <dbReference type="EMBL" id="SHH91801.1"/>
    </source>
</evidence>
<evidence type="ECO:0000313" key="2">
    <source>
        <dbReference type="Proteomes" id="UP000184221"/>
    </source>
</evidence>
<organism evidence="1 2">
    <name type="scientific">Marivita hallyeonensis</name>
    <dbReference type="NCBI Taxonomy" id="996342"/>
    <lineage>
        <taxon>Bacteria</taxon>
        <taxon>Pseudomonadati</taxon>
        <taxon>Pseudomonadota</taxon>
        <taxon>Alphaproteobacteria</taxon>
        <taxon>Rhodobacterales</taxon>
        <taxon>Roseobacteraceae</taxon>
        <taxon>Marivita</taxon>
    </lineage>
</organism>
<dbReference type="EMBL" id="FQXC01000005">
    <property type="protein sequence ID" value="SHH91801.1"/>
    <property type="molecule type" value="Genomic_DNA"/>
</dbReference>
<dbReference type="STRING" id="996342.SAMN05443551_3558"/>
<dbReference type="PROSITE" id="PS51257">
    <property type="entry name" value="PROKAR_LIPOPROTEIN"/>
    <property type="match status" value="1"/>
</dbReference>
<dbReference type="RefSeq" id="WP_072779431.1">
    <property type="nucleotide sequence ID" value="NZ_FQXC01000005.1"/>
</dbReference>